<keyword evidence="2" id="KW-0378">Hydrolase</keyword>
<dbReference type="Gene3D" id="3.40.50.1820">
    <property type="entry name" value="alpha/beta hydrolase"/>
    <property type="match status" value="1"/>
</dbReference>
<dbReference type="Pfam" id="PF00561">
    <property type="entry name" value="Abhydrolase_1"/>
    <property type="match status" value="1"/>
</dbReference>
<evidence type="ECO:0000313" key="2">
    <source>
        <dbReference type="EMBL" id="MFC6067711.1"/>
    </source>
</evidence>
<keyword evidence="3" id="KW-1185">Reference proteome</keyword>
<dbReference type="RefSeq" id="WP_031051099.1">
    <property type="nucleotide sequence ID" value="NZ_JBHSPX010000015.1"/>
</dbReference>
<dbReference type="GO" id="GO:0016787">
    <property type="term" value="F:hydrolase activity"/>
    <property type="evidence" value="ECO:0007669"/>
    <property type="project" value="UniProtKB-KW"/>
</dbReference>
<proteinExistence type="predicted"/>
<organism evidence="2 3">
    <name type="scientific">Streptomyces ochraceiscleroticus</name>
    <dbReference type="NCBI Taxonomy" id="47761"/>
    <lineage>
        <taxon>Bacteria</taxon>
        <taxon>Bacillati</taxon>
        <taxon>Actinomycetota</taxon>
        <taxon>Actinomycetes</taxon>
        <taxon>Kitasatosporales</taxon>
        <taxon>Streptomycetaceae</taxon>
        <taxon>Streptomyces</taxon>
    </lineage>
</organism>
<evidence type="ECO:0000313" key="3">
    <source>
        <dbReference type="Proteomes" id="UP001596139"/>
    </source>
</evidence>
<dbReference type="Proteomes" id="UP001596139">
    <property type="component" value="Unassembled WGS sequence"/>
</dbReference>
<reference evidence="3" key="1">
    <citation type="journal article" date="2019" name="Int. J. Syst. Evol. Microbiol.">
        <title>The Global Catalogue of Microorganisms (GCM) 10K type strain sequencing project: providing services to taxonomists for standard genome sequencing and annotation.</title>
        <authorList>
            <consortium name="The Broad Institute Genomics Platform"/>
            <consortium name="The Broad Institute Genome Sequencing Center for Infectious Disease"/>
            <person name="Wu L."/>
            <person name="Ma J."/>
        </authorList>
    </citation>
    <scope>NUCLEOTIDE SEQUENCE [LARGE SCALE GENOMIC DNA]</scope>
    <source>
        <strain evidence="3">CGMCC 1.15180</strain>
    </source>
</reference>
<dbReference type="SUPFAM" id="SSF53474">
    <property type="entry name" value="alpha/beta-Hydrolases"/>
    <property type="match status" value="1"/>
</dbReference>
<protein>
    <submittedName>
        <fullName evidence="2">Alpha/beta fold hydrolase</fullName>
    </submittedName>
</protein>
<gene>
    <name evidence="2" type="ORF">ACFP4F_34900</name>
</gene>
<dbReference type="InterPro" id="IPR050471">
    <property type="entry name" value="AB_hydrolase"/>
</dbReference>
<dbReference type="InterPro" id="IPR029058">
    <property type="entry name" value="AB_hydrolase_fold"/>
</dbReference>
<dbReference type="InterPro" id="IPR000073">
    <property type="entry name" value="AB_hydrolase_1"/>
</dbReference>
<name>A0ABW1MV44_9ACTN</name>
<accession>A0ABW1MV44</accession>
<feature type="domain" description="AB hydrolase-1" evidence="1">
    <location>
        <begin position="41"/>
        <end position="285"/>
    </location>
</feature>
<evidence type="ECO:0000259" key="1">
    <source>
        <dbReference type="Pfam" id="PF00561"/>
    </source>
</evidence>
<comment type="caution">
    <text evidence="2">The sequence shown here is derived from an EMBL/GenBank/DDBJ whole genome shotgun (WGS) entry which is preliminary data.</text>
</comment>
<dbReference type="PANTHER" id="PTHR43433">
    <property type="entry name" value="HYDROLASE, ALPHA/BETA FOLD FAMILY PROTEIN"/>
    <property type="match status" value="1"/>
</dbReference>
<dbReference type="EMBL" id="JBHSPX010000015">
    <property type="protein sequence ID" value="MFC6067711.1"/>
    <property type="molecule type" value="Genomic_DNA"/>
</dbReference>
<sequence length="300" mass="31232">MSAISAGTAVAVPAPARRGAARLADGRRLAWGEWGPEDGTPVLLCPGAATSRRLGFGAEAVEELGVRLISVDRPGLGASDPSPGRTLTGWAEDVREFVALRGLSGLRGVGFSQGAPFALACAAAGLFARLAVVSGTDELAAPAFDALLPDEVRYLAERAAADPAAAERSFAGFGSPEVLWELVAAGSGARDRALLEQPAFAAAFQEAMTEGFAPGPAGYARDTLLAMSHWPFDPGVIRVPVDLWYGALDTAPTHSPDHGARLAARIRTARRHLVPDAGGMLLWTHADPVLRELLDDEAAE</sequence>
<dbReference type="PANTHER" id="PTHR43433:SF5">
    <property type="entry name" value="AB HYDROLASE-1 DOMAIN-CONTAINING PROTEIN"/>
    <property type="match status" value="1"/>
</dbReference>